<accession>A0A5B7JSR3</accession>
<dbReference type="AlphaFoldDB" id="A0A5B7JSR3"/>
<feature type="chain" id="PRO_5023029679" evidence="1">
    <location>
        <begin position="29"/>
        <end position="59"/>
    </location>
</feature>
<feature type="signal peptide" evidence="1">
    <location>
        <begin position="1"/>
        <end position="28"/>
    </location>
</feature>
<evidence type="ECO:0000313" key="3">
    <source>
        <dbReference type="Proteomes" id="UP000324222"/>
    </source>
</evidence>
<name>A0A5B7JSR3_PORTR</name>
<dbReference type="Proteomes" id="UP000324222">
    <property type="component" value="Unassembled WGS sequence"/>
</dbReference>
<keyword evidence="3" id="KW-1185">Reference proteome</keyword>
<dbReference type="EMBL" id="VSRR010109976">
    <property type="protein sequence ID" value="MPC97443.1"/>
    <property type="molecule type" value="Genomic_DNA"/>
</dbReference>
<organism evidence="2 3">
    <name type="scientific">Portunus trituberculatus</name>
    <name type="common">Swimming crab</name>
    <name type="synonym">Neptunus trituberculatus</name>
    <dbReference type="NCBI Taxonomy" id="210409"/>
    <lineage>
        <taxon>Eukaryota</taxon>
        <taxon>Metazoa</taxon>
        <taxon>Ecdysozoa</taxon>
        <taxon>Arthropoda</taxon>
        <taxon>Crustacea</taxon>
        <taxon>Multicrustacea</taxon>
        <taxon>Malacostraca</taxon>
        <taxon>Eumalacostraca</taxon>
        <taxon>Eucarida</taxon>
        <taxon>Decapoda</taxon>
        <taxon>Pleocyemata</taxon>
        <taxon>Brachyura</taxon>
        <taxon>Eubrachyura</taxon>
        <taxon>Portunoidea</taxon>
        <taxon>Portunidae</taxon>
        <taxon>Portuninae</taxon>
        <taxon>Portunus</taxon>
    </lineage>
</organism>
<comment type="caution">
    <text evidence="2">The sequence shown here is derived from an EMBL/GenBank/DDBJ whole genome shotgun (WGS) entry which is preliminary data.</text>
</comment>
<keyword evidence="1" id="KW-0732">Signal</keyword>
<proteinExistence type="predicted"/>
<gene>
    <name evidence="2" type="ORF">E2C01_092759</name>
</gene>
<sequence>MQHHNTSSSLQPSSLLLLLMQVVMLLDAQCKFGPRHREQSQLLQRALVTTPYPQRPTLT</sequence>
<protein>
    <submittedName>
        <fullName evidence="2">Uncharacterized protein</fullName>
    </submittedName>
</protein>
<evidence type="ECO:0000313" key="2">
    <source>
        <dbReference type="EMBL" id="MPC97443.1"/>
    </source>
</evidence>
<reference evidence="2 3" key="1">
    <citation type="submission" date="2019-05" db="EMBL/GenBank/DDBJ databases">
        <title>Another draft genome of Portunus trituberculatus and its Hox gene families provides insights of decapod evolution.</title>
        <authorList>
            <person name="Jeong J.-H."/>
            <person name="Song I."/>
            <person name="Kim S."/>
            <person name="Choi T."/>
            <person name="Kim D."/>
            <person name="Ryu S."/>
            <person name="Kim W."/>
        </authorList>
    </citation>
    <scope>NUCLEOTIDE SEQUENCE [LARGE SCALE GENOMIC DNA]</scope>
    <source>
        <tissue evidence="2">Muscle</tissue>
    </source>
</reference>
<evidence type="ECO:0000256" key="1">
    <source>
        <dbReference type="SAM" id="SignalP"/>
    </source>
</evidence>